<sequence>MDLSAIGFASKQFRVIPVEKGNLVTDFIQGKFQVIGVECNTRGAYGSPIQQSLSRRFPEMAKKIADIDYNQVMIGKTVMLPVQTQHRRRLFVANMFIARGFGLGQNDDVKTGPVNRFSERHLIQALENLLEQCEKMNIAPDKQIAVQRVYGGLGGVPWSEVCPVLDSVCEKHKFNLLAYLPKNYDTNFVRGSAR</sequence>
<dbReference type="EMBL" id="KY984068">
    <property type="protein sequence ID" value="ARW58653.1"/>
    <property type="molecule type" value="Genomic_DNA"/>
</dbReference>
<gene>
    <name evidence="1" type="ORF">Y3_013</name>
</gene>
<organism evidence="1 2">
    <name type="scientific">Erwinia phage vB_EamM_Y3</name>
    <dbReference type="NCBI Taxonomy" id="1983553"/>
    <lineage>
        <taxon>Viruses</taxon>
        <taxon>Duplodnaviria</taxon>
        <taxon>Heunggongvirae</taxon>
        <taxon>Uroviricota</taxon>
        <taxon>Caudoviricetes</taxon>
        <taxon>Sasquatchvirus</taxon>
        <taxon>Sasquatchvirus Y3</taxon>
    </lineage>
</organism>
<dbReference type="Proteomes" id="UP000240568">
    <property type="component" value="Segment"/>
</dbReference>
<keyword evidence="2" id="KW-1185">Reference proteome</keyword>
<protein>
    <submittedName>
        <fullName evidence="1">O-acetyl-ADP-ribose deacetylase</fullName>
    </submittedName>
</protein>
<reference evidence="1 2" key="1">
    <citation type="submission" date="2017-04" db="EMBL/GenBank/DDBJ databases">
        <authorList>
            <person name="Afonso C.L."/>
            <person name="Miller P.J."/>
            <person name="Scott M.A."/>
            <person name="Spackman E."/>
            <person name="Goraichik I."/>
            <person name="Dimitrov K.M."/>
            <person name="Suarez D.L."/>
            <person name="Swayne D.E."/>
        </authorList>
    </citation>
    <scope>NUCLEOTIDE SEQUENCE [LARGE SCALE GENOMIC DNA]</scope>
</reference>
<name>A0A2H4IAT3_9CAUD</name>
<proteinExistence type="predicted"/>
<dbReference type="InterPro" id="IPR043472">
    <property type="entry name" value="Macro_dom-like"/>
</dbReference>
<dbReference type="SUPFAM" id="SSF52949">
    <property type="entry name" value="Macro domain-like"/>
    <property type="match status" value="1"/>
</dbReference>
<dbReference type="Gene3D" id="3.40.220.10">
    <property type="entry name" value="Leucine Aminopeptidase, subunit E, domain 1"/>
    <property type="match status" value="1"/>
</dbReference>
<evidence type="ECO:0000313" key="1">
    <source>
        <dbReference type="EMBL" id="ARW58653.1"/>
    </source>
</evidence>
<evidence type="ECO:0000313" key="2">
    <source>
        <dbReference type="Proteomes" id="UP000240568"/>
    </source>
</evidence>
<accession>A0A2H4IAT3</accession>